<proteinExistence type="predicted"/>
<name>A0A4R0X3I8_9BURK</name>
<evidence type="ECO:0000256" key="1">
    <source>
        <dbReference type="SAM" id="MobiDB-lite"/>
    </source>
</evidence>
<keyword evidence="3" id="KW-1185">Reference proteome</keyword>
<sequence>MRYANASTKSNRAASRPRWSSQPAIKQEKVSDASRIQPRHNGLEAVASLTVGELMTAQPEPLDVLFPVIISVPEIELAGIMRLPVLTTARP</sequence>
<protein>
    <submittedName>
        <fullName evidence="2">Uncharacterized protein</fullName>
    </submittedName>
</protein>
<gene>
    <name evidence="2" type="ORF">BZM27_49785</name>
</gene>
<dbReference type="Proteomes" id="UP000294200">
    <property type="component" value="Unassembled WGS sequence"/>
</dbReference>
<reference evidence="2 3" key="1">
    <citation type="submission" date="2017-02" db="EMBL/GenBank/DDBJ databases">
        <title>Paraburkholderia sophoroidis sp. nov. and Paraburkholderia steynii sp. nov. rhizobial symbionts of the fynbos legume Hypocalyptus sophoroides.</title>
        <authorList>
            <person name="Steenkamp E.T."/>
            <person name="Beukes C.W."/>
            <person name="Van Zyl E."/>
            <person name="Avontuur J."/>
            <person name="Chan W.Y."/>
            <person name="Hassen A."/>
            <person name="Palmer M."/>
            <person name="Mthombeni L."/>
            <person name="Phalane F."/>
            <person name="Sereme K."/>
            <person name="Venter S.N."/>
        </authorList>
    </citation>
    <scope>NUCLEOTIDE SEQUENCE [LARGE SCALE GENOMIC DNA]</scope>
    <source>
        <strain evidence="2 3">HC1.1ba</strain>
    </source>
</reference>
<dbReference type="AlphaFoldDB" id="A0A4R0X3I8"/>
<accession>A0A4R0X3I8</accession>
<feature type="region of interest" description="Disordered" evidence="1">
    <location>
        <begin position="1"/>
        <end position="37"/>
    </location>
</feature>
<feature type="compositionally biased region" description="Polar residues" evidence="1">
    <location>
        <begin position="1"/>
        <end position="24"/>
    </location>
</feature>
<evidence type="ECO:0000313" key="2">
    <source>
        <dbReference type="EMBL" id="TCG03262.1"/>
    </source>
</evidence>
<evidence type="ECO:0000313" key="3">
    <source>
        <dbReference type="Proteomes" id="UP000294200"/>
    </source>
</evidence>
<dbReference type="EMBL" id="MWML01000458">
    <property type="protein sequence ID" value="TCG03262.1"/>
    <property type="molecule type" value="Genomic_DNA"/>
</dbReference>
<organism evidence="2 3">
    <name type="scientific">Paraburkholderia steynii</name>
    <dbReference type="NCBI Taxonomy" id="1245441"/>
    <lineage>
        <taxon>Bacteria</taxon>
        <taxon>Pseudomonadati</taxon>
        <taxon>Pseudomonadota</taxon>
        <taxon>Betaproteobacteria</taxon>
        <taxon>Burkholderiales</taxon>
        <taxon>Burkholderiaceae</taxon>
        <taxon>Paraburkholderia</taxon>
    </lineage>
</organism>
<comment type="caution">
    <text evidence="2">The sequence shown here is derived from an EMBL/GenBank/DDBJ whole genome shotgun (WGS) entry which is preliminary data.</text>
</comment>